<dbReference type="InterPro" id="IPR013785">
    <property type="entry name" value="Aldolase_TIM"/>
</dbReference>
<comment type="catalytic activity">
    <reaction evidence="1">
        <text>beta-D-fructose 1,6-bisphosphate = D-glyceraldehyde 3-phosphate + dihydroxyacetone phosphate</text>
        <dbReference type="Rhea" id="RHEA:14729"/>
        <dbReference type="ChEBI" id="CHEBI:32966"/>
        <dbReference type="ChEBI" id="CHEBI:57642"/>
        <dbReference type="ChEBI" id="CHEBI:59776"/>
        <dbReference type="EC" id="4.1.2.13"/>
    </reaction>
</comment>
<name>A0A3L8D300_OOCBI</name>
<comment type="pathway">
    <text evidence="2">Carbohydrate degradation; glycolysis; D-glyceraldehyde 3-phosphate and glycerone phosphate from D-glucose: step 4/4.</text>
</comment>
<reference evidence="8" key="1">
    <citation type="journal article" date="2018" name="Genome Res.">
        <title>The genomic architecture and molecular evolution of ant odorant receptors.</title>
        <authorList>
            <person name="McKenzie S.K."/>
            <person name="Kronauer D.J.C."/>
        </authorList>
    </citation>
    <scope>NUCLEOTIDE SEQUENCE [LARGE SCALE GENOMIC DNA]</scope>
    <source>
        <strain evidence="8">Clonal line C1</strain>
    </source>
</reference>
<dbReference type="SUPFAM" id="SSF51569">
    <property type="entry name" value="Aldolase"/>
    <property type="match status" value="1"/>
</dbReference>
<dbReference type="EC" id="4.1.2.13" evidence="4"/>
<proteinExistence type="inferred from homology"/>
<reference evidence="8" key="2">
    <citation type="submission" date="2018-07" db="EMBL/GenBank/DDBJ databases">
        <authorList>
            <person name="Mckenzie S.K."/>
            <person name="Kronauer D.J.C."/>
        </authorList>
    </citation>
    <scope>NUCLEOTIDE SEQUENCE</scope>
    <source>
        <strain evidence="8">Clonal line C1</strain>
    </source>
</reference>
<organism evidence="8">
    <name type="scientific">Ooceraea biroi</name>
    <name type="common">Clonal raider ant</name>
    <name type="synonym">Cerapachys biroi</name>
    <dbReference type="NCBI Taxonomy" id="2015173"/>
    <lineage>
        <taxon>Eukaryota</taxon>
        <taxon>Metazoa</taxon>
        <taxon>Ecdysozoa</taxon>
        <taxon>Arthropoda</taxon>
        <taxon>Hexapoda</taxon>
        <taxon>Insecta</taxon>
        <taxon>Pterygota</taxon>
        <taxon>Neoptera</taxon>
        <taxon>Endopterygota</taxon>
        <taxon>Hymenoptera</taxon>
        <taxon>Apocrita</taxon>
        <taxon>Aculeata</taxon>
        <taxon>Formicoidea</taxon>
        <taxon>Formicidae</taxon>
        <taxon>Dorylinae</taxon>
        <taxon>Ooceraea</taxon>
    </lineage>
</organism>
<evidence type="ECO:0000256" key="2">
    <source>
        <dbReference type="ARBA" id="ARBA00004714"/>
    </source>
</evidence>
<dbReference type="Pfam" id="PF00274">
    <property type="entry name" value="Glycolytic"/>
    <property type="match status" value="1"/>
</dbReference>
<dbReference type="GO" id="GO:0004332">
    <property type="term" value="F:fructose-bisphosphate aldolase activity"/>
    <property type="evidence" value="ECO:0007669"/>
    <property type="project" value="UniProtKB-EC"/>
</dbReference>
<dbReference type="AlphaFoldDB" id="A0A3L8D300"/>
<keyword evidence="7" id="KW-0456">Lyase</keyword>
<protein>
    <recommendedName>
        <fullName evidence="5">Fructose-bisphosphate aldolase</fullName>
        <ecNumber evidence="4">4.1.2.13</ecNumber>
    </recommendedName>
</protein>
<dbReference type="UniPathway" id="UPA00109">
    <property type="reaction ID" value="UER00183"/>
</dbReference>
<dbReference type="InterPro" id="IPR000741">
    <property type="entry name" value="FBA_I"/>
</dbReference>
<dbReference type="GO" id="GO:0006096">
    <property type="term" value="P:glycolytic process"/>
    <property type="evidence" value="ECO:0007669"/>
    <property type="project" value="UniProtKB-UniPathway"/>
</dbReference>
<dbReference type="FunFam" id="3.20.20.70:FF:000140">
    <property type="entry name" value="Fructose-bisphosphate aldolase"/>
    <property type="match status" value="1"/>
</dbReference>
<evidence type="ECO:0000256" key="3">
    <source>
        <dbReference type="ARBA" id="ARBA00010387"/>
    </source>
</evidence>
<dbReference type="OrthoDB" id="36455at2759"/>
<evidence type="ECO:0000313" key="8">
    <source>
        <dbReference type="EMBL" id="RLU14872.1"/>
    </source>
</evidence>
<dbReference type="Proteomes" id="UP000279307">
    <property type="component" value="Chromosome 14"/>
</dbReference>
<gene>
    <name evidence="8" type="ORF">DMN91_012759</name>
</gene>
<accession>A0A3L8D300</accession>
<evidence type="ECO:0000256" key="7">
    <source>
        <dbReference type="ARBA" id="ARBA00023239"/>
    </source>
</evidence>
<dbReference type="PANTHER" id="PTHR11627">
    <property type="entry name" value="FRUCTOSE-BISPHOSPHATE ALDOLASE"/>
    <property type="match status" value="1"/>
</dbReference>
<dbReference type="EMBL" id="QOIP01000014">
    <property type="protein sequence ID" value="RLU14872.1"/>
    <property type="molecule type" value="Genomic_DNA"/>
</dbReference>
<keyword evidence="6" id="KW-0324">Glycolysis</keyword>
<sequence>MMQSGAECNCKDKISSSVIKCTDLNLALCLELQKIVETIAAPGKGLLACDESPSSLNERFQEIGIENTESTRRDYREMLLSADKVEIAAQLSQYISGVILHPETVYQRTSEDVEFIEFLRRRKIVAGVKVDRGLVPLFGTENEKTTQGLDDLRENCIRYKKEGCHFAKWRCVFSISERCPSQLAMITNANVLARFASICQSTRIVPIVEPEILSNNEHGIDRALQVHEEVLSILFRTLNEHHVYLEGMVLKPAMVLSGMKNSIKCAPQVVAEYTVTALQRTVPVAIPAIFFLSGGQSDKDSMLNLNAINAHVAKKPWRLSFCYGRALQNTAMKAWGGNRENAEKAQAIFLKRCKLCAEASLGQLQVEENDTCNVNDVEIV</sequence>
<evidence type="ECO:0000256" key="1">
    <source>
        <dbReference type="ARBA" id="ARBA00000441"/>
    </source>
</evidence>
<evidence type="ECO:0000256" key="5">
    <source>
        <dbReference type="ARBA" id="ARBA00013779"/>
    </source>
</evidence>
<evidence type="ECO:0000256" key="6">
    <source>
        <dbReference type="ARBA" id="ARBA00023152"/>
    </source>
</evidence>
<dbReference type="Gene3D" id="3.20.20.70">
    <property type="entry name" value="Aldolase class I"/>
    <property type="match status" value="1"/>
</dbReference>
<comment type="similarity">
    <text evidence="3">Belongs to the class I fructose-bisphosphate aldolase family.</text>
</comment>
<evidence type="ECO:0000256" key="4">
    <source>
        <dbReference type="ARBA" id="ARBA00013068"/>
    </source>
</evidence>
<dbReference type="NCBIfam" id="NF033379">
    <property type="entry name" value="FrucBisAld_I"/>
    <property type="match status" value="1"/>
</dbReference>
<comment type="caution">
    <text evidence="8">The sequence shown here is derived from an EMBL/GenBank/DDBJ whole genome shotgun (WGS) entry which is preliminary data.</text>
</comment>